<reference evidence="9 10" key="1">
    <citation type="submission" date="2016-08" db="EMBL/GenBank/DDBJ databases">
        <title>Genome sequence of Clavibacter michiganensis spp. strain CASJ009.</title>
        <authorList>
            <person name="Thapa S.P."/>
            <person name="Coaker G."/>
        </authorList>
    </citation>
    <scope>NUCLEOTIDE SEQUENCE [LARGE SCALE GENOMIC DNA]</scope>
    <source>
        <strain evidence="9">CASJ009</strain>
    </source>
</reference>
<evidence type="ECO:0000256" key="5">
    <source>
        <dbReference type="ARBA" id="ARBA00023136"/>
    </source>
</evidence>
<feature type="region of interest" description="Disordered" evidence="6">
    <location>
        <begin position="1"/>
        <end position="28"/>
    </location>
</feature>
<evidence type="ECO:0000313" key="9">
    <source>
        <dbReference type="EMBL" id="OUE08520.1"/>
    </source>
</evidence>
<keyword evidence="3 7" id="KW-0812">Transmembrane</keyword>
<evidence type="ECO:0000256" key="2">
    <source>
        <dbReference type="ARBA" id="ARBA00022475"/>
    </source>
</evidence>
<proteinExistence type="predicted"/>
<evidence type="ECO:0000256" key="3">
    <source>
        <dbReference type="ARBA" id="ARBA00022692"/>
    </source>
</evidence>
<feature type="transmembrane region" description="Helical" evidence="7">
    <location>
        <begin position="57"/>
        <end position="78"/>
    </location>
</feature>
<evidence type="ECO:0000256" key="4">
    <source>
        <dbReference type="ARBA" id="ARBA00022989"/>
    </source>
</evidence>
<feature type="domain" description="DUF3817" evidence="8">
    <location>
        <begin position="56"/>
        <end position="142"/>
    </location>
</feature>
<organism evidence="9 10">
    <name type="scientific">Clavibacter michiganensis</name>
    <dbReference type="NCBI Taxonomy" id="28447"/>
    <lineage>
        <taxon>Bacteria</taxon>
        <taxon>Bacillati</taxon>
        <taxon>Actinomycetota</taxon>
        <taxon>Actinomycetes</taxon>
        <taxon>Micrococcales</taxon>
        <taxon>Microbacteriaceae</taxon>
        <taxon>Clavibacter</taxon>
    </lineage>
</organism>
<dbReference type="PANTHER" id="PTHR40077">
    <property type="entry name" value="MEMBRANE PROTEIN-RELATED"/>
    <property type="match status" value="1"/>
</dbReference>
<dbReference type="AlphaFoldDB" id="A0A251XSS3"/>
<comment type="caution">
    <text evidence="9">The sequence shown here is derived from an EMBL/GenBank/DDBJ whole genome shotgun (WGS) entry which is preliminary data.</text>
</comment>
<comment type="subcellular location">
    <subcellularLocation>
        <location evidence="1">Cell membrane</location>
        <topology evidence="1">Multi-pass membrane protein</topology>
    </subcellularLocation>
</comment>
<accession>A0A251XSS3</accession>
<name>A0A251XSS3_9MICO</name>
<keyword evidence="2" id="KW-1003">Cell membrane</keyword>
<evidence type="ECO:0000259" key="8">
    <source>
        <dbReference type="Pfam" id="PF12823"/>
    </source>
</evidence>
<dbReference type="Proteomes" id="UP000195106">
    <property type="component" value="Unassembled WGS sequence"/>
</dbReference>
<sequence length="171" mass="17846">MTNAPHPDAARPAETGSRTSRPSDAAAARGSAAVTGIAALFRGTRERSDRPSRIGRAFAVIAIIEAVTWTGLLVGMLLKYVTETTELGVYVFGRLHGAAFVLYVIVTLVAAAHLRWGWKPALVAGLAAIPPLATLPVEVGLRRRGYLRHPAGVDDAARATPASAVTGSRGA</sequence>
<dbReference type="Pfam" id="PF12823">
    <property type="entry name" value="DUF3817"/>
    <property type="match status" value="1"/>
</dbReference>
<feature type="transmembrane region" description="Helical" evidence="7">
    <location>
        <begin position="90"/>
        <end position="112"/>
    </location>
</feature>
<dbReference type="NCBIfam" id="TIGR03954">
    <property type="entry name" value="integ_memb_HG"/>
    <property type="match status" value="1"/>
</dbReference>
<evidence type="ECO:0000313" key="10">
    <source>
        <dbReference type="Proteomes" id="UP000195106"/>
    </source>
</evidence>
<gene>
    <name evidence="9" type="ORF">CMsap09_06205</name>
</gene>
<dbReference type="GO" id="GO:0005886">
    <property type="term" value="C:plasma membrane"/>
    <property type="evidence" value="ECO:0007669"/>
    <property type="project" value="UniProtKB-SubCell"/>
</dbReference>
<keyword evidence="5 7" id="KW-0472">Membrane</keyword>
<dbReference type="EMBL" id="MDHJ01000001">
    <property type="protein sequence ID" value="OUE08520.1"/>
    <property type="molecule type" value="Genomic_DNA"/>
</dbReference>
<evidence type="ECO:0000256" key="7">
    <source>
        <dbReference type="SAM" id="Phobius"/>
    </source>
</evidence>
<evidence type="ECO:0000256" key="6">
    <source>
        <dbReference type="SAM" id="MobiDB-lite"/>
    </source>
</evidence>
<dbReference type="PANTHER" id="PTHR40077:SF1">
    <property type="entry name" value="MEMBRANE PROTEIN"/>
    <property type="match status" value="1"/>
</dbReference>
<evidence type="ECO:0000256" key="1">
    <source>
        <dbReference type="ARBA" id="ARBA00004651"/>
    </source>
</evidence>
<protein>
    <recommendedName>
        <fullName evidence="8">DUF3817 domain-containing protein</fullName>
    </recommendedName>
</protein>
<keyword evidence="4 7" id="KW-1133">Transmembrane helix</keyword>
<dbReference type="InterPro" id="IPR023845">
    <property type="entry name" value="DUF3817_TM"/>
</dbReference>